<dbReference type="SMART" id="SM00233">
    <property type="entry name" value="PH"/>
    <property type="match status" value="1"/>
</dbReference>
<dbReference type="Gene3D" id="2.30.29.30">
    <property type="entry name" value="Pleckstrin-homology domain (PH domain)/Phosphotyrosine-binding domain (PTB)"/>
    <property type="match status" value="1"/>
</dbReference>
<keyword evidence="4" id="KW-1185">Reference proteome</keyword>
<dbReference type="EMBL" id="CAXITT010000637">
    <property type="protein sequence ID" value="CAL1544668.1"/>
    <property type="molecule type" value="Genomic_DNA"/>
</dbReference>
<dbReference type="PROSITE" id="PS50003">
    <property type="entry name" value="PH_DOMAIN"/>
    <property type="match status" value="1"/>
</dbReference>
<evidence type="ECO:0000256" key="1">
    <source>
        <dbReference type="SAM" id="MobiDB-lite"/>
    </source>
</evidence>
<dbReference type="SUPFAM" id="SSF50729">
    <property type="entry name" value="PH domain-like"/>
    <property type="match status" value="1"/>
</dbReference>
<evidence type="ECO:0000259" key="2">
    <source>
        <dbReference type="PROSITE" id="PS50003"/>
    </source>
</evidence>
<dbReference type="InterPro" id="IPR011993">
    <property type="entry name" value="PH-like_dom_sf"/>
</dbReference>
<reference evidence="3 4" key="1">
    <citation type="submission" date="2024-04" db="EMBL/GenBank/DDBJ databases">
        <authorList>
            <consortium name="Genoscope - CEA"/>
            <person name="William W."/>
        </authorList>
    </citation>
    <scope>NUCLEOTIDE SEQUENCE [LARGE SCALE GENOMIC DNA]</scope>
</reference>
<organism evidence="3 4">
    <name type="scientific">Lymnaea stagnalis</name>
    <name type="common">Great pond snail</name>
    <name type="synonym">Helix stagnalis</name>
    <dbReference type="NCBI Taxonomy" id="6523"/>
    <lineage>
        <taxon>Eukaryota</taxon>
        <taxon>Metazoa</taxon>
        <taxon>Spiralia</taxon>
        <taxon>Lophotrochozoa</taxon>
        <taxon>Mollusca</taxon>
        <taxon>Gastropoda</taxon>
        <taxon>Heterobranchia</taxon>
        <taxon>Euthyneura</taxon>
        <taxon>Panpulmonata</taxon>
        <taxon>Hygrophila</taxon>
        <taxon>Lymnaeoidea</taxon>
        <taxon>Lymnaeidae</taxon>
        <taxon>Lymnaea</taxon>
    </lineage>
</organism>
<feature type="compositionally biased region" description="Polar residues" evidence="1">
    <location>
        <begin position="225"/>
        <end position="258"/>
    </location>
</feature>
<evidence type="ECO:0000313" key="4">
    <source>
        <dbReference type="Proteomes" id="UP001497497"/>
    </source>
</evidence>
<comment type="caution">
    <text evidence="3">The sequence shown here is derived from an EMBL/GenBank/DDBJ whole genome shotgun (WGS) entry which is preliminary data.</text>
</comment>
<evidence type="ECO:0000313" key="3">
    <source>
        <dbReference type="EMBL" id="CAL1544668.1"/>
    </source>
</evidence>
<dbReference type="InterPro" id="IPR001849">
    <property type="entry name" value="PH_domain"/>
</dbReference>
<proteinExistence type="predicted"/>
<sequence length="386" mass="42362">MMADTATTNLSFRESGLYIGPEIEGFLEKKGTGVIVRKTNRTWCSLQGSTLYFKKSQGLMDTLDIGEAHQVKKSGSDPTVFEITIKKKSHIFICPTSEECTKWVKALHHAMARKESGNRGSNFFLPSDDSEKVNGEYESVYATIAGEQSDVMDLTNENRVYNVSSEYSDPVDSKEKTLEGQDPLYSDIIDVNIQVNTRAKTEIDEDIASSETSNPAETEMETYSDGYSTVQKCKQTPDSSTTQTLTVSGNRKSGTITKETPGGVYNEASSTNDSGRVADEDHSVNVTQLRSSLVHNKTTPETAAEKDKEETVDPFSMLVAALALDETPVLAYNHPLTQADVEPLKQLKECLSKHPGLCEASYMASAADDNPILSLKAYLKTLNIQS</sequence>
<dbReference type="AlphaFoldDB" id="A0AAV2ICN5"/>
<dbReference type="Pfam" id="PF00169">
    <property type="entry name" value="PH"/>
    <property type="match status" value="1"/>
</dbReference>
<feature type="domain" description="PH" evidence="2">
    <location>
        <begin position="20"/>
        <end position="112"/>
    </location>
</feature>
<dbReference type="Proteomes" id="UP001497497">
    <property type="component" value="Unassembled WGS sequence"/>
</dbReference>
<name>A0AAV2ICN5_LYMST</name>
<feature type="region of interest" description="Disordered" evidence="1">
    <location>
        <begin position="204"/>
        <end position="278"/>
    </location>
</feature>
<gene>
    <name evidence="3" type="ORF">GSLYS_00018164001</name>
</gene>
<accession>A0AAV2ICN5</accession>
<protein>
    <recommendedName>
        <fullName evidence="2">PH domain-containing protein</fullName>
    </recommendedName>
</protein>